<comment type="caution">
    <text evidence="2">The sequence shown here is derived from an EMBL/GenBank/DDBJ whole genome shotgun (WGS) entry which is preliminary data.</text>
</comment>
<evidence type="ECO:0000313" key="2">
    <source>
        <dbReference type="EMBL" id="MCS5735751.1"/>
    </source>
</evidence>
<dbReference type="InterPro" id="IPR003673">
    <property type="entry name" value="CoA-Trfase_fam_III"/>
</dbReference>
<keyword evidence="3" id="KW-1185">Reference proteome</keyword>
<dbReference type="PANTHER" id="PTHR48207:SF3">
    <property type="entry name" value="SUCCINATE--HYDROXYMETHYLGLUTARATE COA-TRANSFERASE"/>
    <property type="match status" value="1"/>
</dbReference>
<proteinExistence type="predicted"/>
<name>A0ABT2H711_9MICO</name>
<dbReference type="InterPro" id="IPR044855">
    <property type="entry name" value="CoA-Trfase_III_dom3_sf"/>
</dbReference>
<sequence length="389" mass="41108">MSTQPPRAPGSPPLSGLVVADLSRVLAGPYCTMLLADLGARVIKIESPSGDDTRAWIPPERNGEGTYFLSVNRNKQSIALDFSDAADLATAKQIVARADVVVENFKVGGLKKFGLDYASLSGNRPELIYASITGFGSADGADLPGYDLIAQAVSGIMDLTGQALGEPTKVGVALVDVITGLHALSGVLAAVYARDATGKGDHIQVDLLSSALSGLVNQTAAYVTGGVVPRRMGNAHPSLYPYEPFPARDKDIVIAVGNDGQFSRLCHVLGTPQLALDTRFATMSARNGNRQVLRELLCERLATRDAQHWFEALSEAQVPAAPILTVAEGVNFAESLGLDPVVETGGAGRRIPTIRHPVSFARASVDYSKAPPRLDEDRVAVLDWLGSGR</sequence>
<evidence type="ECO:0000256" key="1">
    <source>
        <dbReference type="ARBA" id="ARBA00022679"/>
    </source>
</evidence>
<dbReference type="PANTHER" id="PTHR48207">
    <property type="entry name" value="SUCCINATE--HYDROXYMETHYLGLUTARATE COA-TRANSFERASE"/>
    <property type="match status" value="1"/>
</dbReference>
<dbReference type="GO" id="GO:0016740">
    <property type="term" value="F:transferase activity"/>
    <property type="evidence" value="ECO:0007669"/>
    <property type="project" value="UniProtKB-KW"/>
</dbReference>
<dbReference type="InterPro" id="IPR023606">
    <property type="entry name" value="CoA-Trfase_III_dom_1_sf"/>
</dbReference>
<dbReference type="Pfam" id="PF02515">
    <property type="entry name" value="CoA_transf_3"/>
    <property type="match status" value="1"/>
</dbReference>
<accession>A0ABT2H711</accession>
<dbReference type="RefSeq" id="WP_259540781.1">
    <property type="nucleotide sequence ID" value="NZ_JANLCJ010000008.1"/>
</dbReference>
<keyword evidence="1 2" id="KW-0808">Transferase</keyword>
<protein>
    <submittedName>
        <fullName evidence="2">CoA transferase</fullName>
    </submittedName>
</protein>
<dbReference type="Gene3D" id="3.30.1540.10">
    <property type="entry name" value="formyl-coa transferase, domain 3"/>
    <property type="match status" value="1"/>
</dbReference>
<gene>
    <name evidence="2" type="ORF">N1032_18580</name>
</gene>
<evidence type="ECO:0000313" key="3">
    <source>
        <dbReference type="Proteomes" id="UP001165586"/>
    </source>
</evidence>
<reference evidence="2" key="1">
    <citation type="submission" date="2022-08" db="EMBL/GenBank/DDBJ databases">
        <authorList>
            <person name="Deng Y."/>
            <person name="Han X.-F."/>
            <person name="Zhang Y.-Q."/>
        </authorList>
    </citation>
    <scope>NUCLEOTIDE SEQUENCE</scope>
    <source>
        <strain evidence="2">CPCC 203386</strain>
    </source>
</reference>
<dbReference type="Proteomes" id="UP001165586">
    <property type="component" value="Unassembled WGS sequence"/>
</dbReference>
<dbReference type="EMBL" id="JANLCJ010000008">
    <property type="protein sequence ID" value="MCS5735751.1"/>
    <property type="molecule type" value="Genomic_DNA"/>
</dbReference>
<organism evidence="2 3">
    <name type="scientific">Herbiconiux daphne</name>
    <dbReference type="NCBI Taxonomy" id="2970914"/>
    <lineage>
        <taxon>Bacteria</taxon>
        <taxon>Bacillati</taxon>
        <taxon>Actinomycetota</taxon>
        <taxon>Actinomycetes</taxon>
        <taxon>Micrococcales</taxon>
        <taxon>Microbacteriaceae</taxon>
        <taxon>Herbiconiux</taxon>
    </lineage>
</organism>
<dbReference type="SUPFAM" id="SSF89796">
    <property type="entry name" value="CoA-transferase family III (CaiB/BaiF)"/>
    <property type="match status" value="1"/>
</dbReference>
<dbReference type="InterPro" id="IPR050483">
    <property type="entry name" value="CoA-transferase_III_domain"/>
</dbReference>
<dbReference type="Gene3D" id="3.40.50.10540">
    <property type="entry name" value="Crotonobetainyl-coa:carnitine coa-transferase, domain 1"/>
    <property type="match status" value="1"/>
</dbReference>